<dbReference type="Gene3D" id="1.20.1600.10">
    <property type="entry name" value="Outer membrane efflux proteins (OEP)"/>
    <property type="match status" value="1"/>
</dbReference>
<dbReference type="AlphaFoldDB" id="A0A0U3AKX8"/>
<evidence type="ECO:0000313" key="3">
    <source>
        <dbReference type="Proteomes" id="UP000068447"/>
    </source>
</evidence>
<name>A0A0U3AKX8_9ALTE</name>
<dbReference type="GO" id="GO:0015562">
    <property type="term" value="F:efflux transmembrane transporter activity"/>
    <property type="evidence" value="ECO:0007669"/>
    <property type="project" value="InterPro"/>
</dbReference>
<accession>A0A0U3AKX8</accession>
<evidence type="ECO:0000313" key="2">
    <source>
        <dbReference type="EMBL" id="ALS99425.1"/>
    </source>
</evidence>
<dbReference type="Pfam" id="PF02321">
    <property type="entry name" value="OEP"/>
    <property type="match status" value="1"/>
</dbReference>
<reference evidence="2 3" key="1">
    <citation type="submission" date="2015-12" db="EMBL/GenBank/DDBJ databases">
        <title>Complete genome of Lacimicrobium alkaliphilum KCTC 32984.</title>
        <authorList>
            <person name="Kim S.-G."/>
            <person name="Lee Y.-J."/>
        </authorList>
    </citation>
    <scope>NUCLEOTIDE SEQUENCE [LARGE SCALE GENOMIC DNA]</scope>
    <source>
        <strain evidence="2 3">YelD216</strain>
    </source>
</reference>
<sequence>MKSVYFAIAGLWGVLLLPHTAIANELTLRDALQKTLQGHPELQQYPYQQRMAEAEKLQASLRPNPVIGFELENLAGSGRNQGVQSAQATLSFSQLIELGGKREQRIEFASAKQRQLEAEFAYAKTEVLAETASRFYRLVQLQALAHWNQQQQQRLSNALNIASTRVKSGAVAPSEITRISLQKKRTEADFNAISGQLTEARARLSGMWASAPEFESVRGTFARDITLPTVAKVEAAVNQAPELLRLADSEQLLAAKAQALSSAATADLTLGMGVRYNNEFEDAGLILKASMPLQLSDPNAGLMQSNRAERDMLVGLQHSVREQLRVRTRAVMAQLQRHEQYLQSIQDTLLPLAQQLETEIQAGYARGAYNLLQVLDAQNELAQLEAEQINRRYAIYHALLELERLTGQAFLGSSK</sequence>
<keyword evidence="3" id="KW-1185">Reference proteome</keyword>
<dbReference type="OrthoDB" id="9791261at2"/>
<dbReference type="SUPFAM" id="SSF56954">
    <property type="entry name" value="Outer membrane efflux proteins (OEP)"/>
    <property type="match status" value="1"/>
</dbReference>
<organism evidence="2 3">
    <name type="scientific">Lacimicrobium alkaliphilum</name>
    <dbReference type="NCBI Taxonomy" id="1526571"/>
    <lineage>
        <taxon>Bacteria</taxon>
        <taxon>Pseudomonadati</taxon>
        <taxon>Pseudomonadota</taxon>
        <taxon>Gammaproteobacteria</taxon>
        <taxon>Alteromonadales</taxon>
        <taxon>Alteromonadaceae</taxon>
        <taxon>Lacimicrobium</taxon>
    </lineage>
</organism>
<dbReference type="PANTHER" id="PTHR30203">
    <property type="entry name" value="OUTER MEMBRANE CATION EFFLUX PROTEIN"/>
    <property type="match status" value="1"/>
</dbReference>
<protein>
    <submittedName>
        <fullName evidence="2">Cobalt transporter</fullName>
    </submittedName>
</protein>
<dbReference type="InterPro" id="IPR003423">
    <property type="entry name" value="OMP_efflux"/>
</dbReference>
<dbReference type="KEGG" id="lal:AT746_14935"/>
<evidence type="ECO:0000256" key="1">
    <source>
        <dbReference type="ARBA" id="ARBA00007613"/>
    </source>
</evidence>
<dbReference type="EMBL" id="CP013650">
    <property type="protein sequence ID" value="ALS99425.1"/>
    <property type="molecule type" value="Genomic_DNA"/>
</dbReference>
<dbReference type="Proteomes" id="UP000068447">
    <property type="component" value="Chromosome"/>
</dbReference>
<dbReference type="RefSeq" id="WP_062481741.1">
    <property type="nucleotide sequence ID" value="NZ_CP013650.1"/>
</dbReference>
<gene>
    <name evidence="2" type="ORF">AT746_14935</name>
</gene>
<dbReference type="STRING" id="1526571.AT746_14935"/>
<dbReference type="PANTHER" id="PTHR30203:SF24">
    <property type="entry name" value="BLR4935 PROTEIN"/>
    <property type="match status" value="1"/>
</dbReference>
<dbReference type="InterPro" id="IPR010131">
    <property type="entry name" value="MdtP/NodT-like"/>
</dbReference>
<comment type="similarity">
    <text evidence="1">Belongs to the outer membrane factor (OMF) (TC 1.B.17) family.</text>
</comment>
<proteinExistence type="inferred from homology"/>